<keyword evidence="3" id="KW-1185">Reference proteome</keyword>
<feature type="compositionally biased region" description="Basic and acidic residues" evidence="1">
    <location>
        <begin position="437"/>
        <end position="448"/>
    </location>
</feature>
<feature type="region of interest" description="Disordered" evidence="1">
    <location>
        <begin position="340"/>
        <end position="524"/>
    </location>
</feature>
<dbReference type="EMBL" id="KZ819663">
    <property type="protein sequence ID" value="PWN29539.1"/>
    <property type="molecule type" value="Genomic_DNA"/>
</dbReference>
<dbReference type="STRING" id="1569628.A0A316UW80"/>
<dbReference type="AlphaFoldDB" id="A0A316UW80"/>
<dbReference type="Proteomes" id="UP000245884">
    <property type="component" value="Unassembled WGS sequence"/>
</dbReference>
<protein>
    <submittedName>
        <fullName evidence="2">Uncharacterized protein</fullName>
    </submittedName>
</protein>
<organism evidence="2 3">
    <name type="scientific">Jaminaea rosea</name>
    <dbReference type="NCBI Taxonomy" id="1569628"/>
    <lineage>
        <taxon>Eukaryota</taxon>
        <taxon>Fungi</taxon>
        <taxon>Dikarya</taxon>
        <taxon>Basidiomycota</taxon>
        <taxon>Ustilaginomycotina</taxon>
        <taxon>Exobasidiomycetes</taxon>
        <taxon>Microstromatales</taxon>
        <taxon>Microstromatales incertae sedis</taxon>
        <taxon>Jaminaea</taxon>
    </lineage>
</organism>
<evidence type="ECO:0000313" key="2">
    <source>
        <dbReference type="EMBL" id="PWN29539.1"/>
    </source>
</evidence>
<dbReference type="GeneID" id="37026505"/>
<gene>
    <name evidence="2" type="ORF">BDZ90DRAFT_225859</name>
</gene>
<accession>A0A316UW80</accession>
<feature type="compositionally biased region" description="Basic and acidic residues" evidence="1">
    <location>
        <begin position="461"/>
        <end position="473"/>
    </location>
</feature>
<feature type="region of interest" description="Disordered" evidence="1">
    <location>
        <begin position="1"/>
        <end position="46"/>
    </location>
</feature>
<sequence length="731" mass="79539">MTAHSTWPRHHRGPSLDAIVASSAKQGGYSPASESSSPANRKPRRPSISLFRLSCPNFDADAKLAKSHSHGRSRSVSGRLIEDGITLLPFLDRPEEVRNLIFETPANAKLASRLERWAASRGQAGHDFLNTLTTVDRSQMGDDRWATTLRHALVKDVPDLWASLALALGADALTPLSTDGSVQDGGDDGRSMDDGSTSDLSTPSSSSFNLGTTKLAPLTALAPIPALRPSAVGQSHRHQPMIDDERAAPASPTEGNQERWRSLRFHRPIISTAAQDDSEALTPQRSQYSFARTFEGPTMMNARSSGRPKAYSMTHYLSSRELNRLDAGKEADITPYEEAAKLEAEGSEKPPSLGVLKDGRTRHPSAGTPQDASAVAAMRASLGLSPTCPSPSGLKPCSAAGSSKAGSDIEDDSKQEGDGEQAPTTSSANRSALAEHPLSRDRDDRPDGDMGIDFGDEQCEEDLRKFVEPEKHQHTPTARGAASSTSPSMRSPLSPPWSPSQKHQQLASSSPQSPHLIFPLSPRASHSRGQALSSLLDTAAADLDDVRTLLGPTAWTRMCELLTGLTRSEASDARLLERLAMECFGLVDLDETDERKRKEAEDRLCEDPSGYKERWAAFEKLLTVLKVPRASIAEAERRFECQRYTSELSLQSGDAHDRRGARANAHCAGGRREEMRFVRDVTQQREELRRPWSGLAEERAGVNDRTEERTQPDAASPGSTERICARGCEEH</sequence>
<name>A0A316UW80_9BASI</name>
<evidence type="ECO:0000313" key="3">
    <source>
        <dbReference type="Proteomes" id="UP000245884"/>
    </source>
</evidence>
<feature type="compositionally biased region" description="Polar residues" evidence="1">
    <location>
        <begin position="501"/>
        <end position="513"/>
    </location>
</feature>
<feature type="compositionally biased region" description="Low complexity" evidence="1">
    <location>
        <begin position="194"/>
        <end position="207"/>
    </location>
</feature>
<feature type="region of interest" description="Disordered" evidence="1">
    <location>
        <begin position="230"/>
        <end position="259"/>
    </location>
</feature>
<proteinExistence type="predicted"/>
<evidence type="ECO:0000256" key="1">
    <source>
        <dbReference type="SAM" id="MobiDB-lite"/>
    </source>
</evidence>
<feature type="region of interest" description="Disordered" evidence="1">
    <location>
        <begin position="175"/>
        <end position="211"/>
    </location>
</feature>
<feature type="region of interest" description="Disordered" evidence="1">
    <location>
        <begin position="683"/>
        <end position="731"/>
    </location>
</feature>
<reference evidence="2 3" key="1">
    <citation type="journal article" date="2018" name="Mol. Biol. Evol.">
        <title>Broad Genomic Sampling Reveals a Smut Pathogenic Ancestry of the Fungal Clade Ustilaginomycotina.</title>
        <authorList>
            <person name="Kijpornyongpan T."/>
            <person name="Mondo S.J."/>
            <person name="Barry K."/>
            <person name="Sandor L."/>
            <person name="Lee J."/>
            <person name="Lipzen A."/>
            <person name="Pangilinan J."/>
            <person name="LaButti K."/>
            <person name="Hainaut M."/>
            <person name="Henrissat B."/>
            <person name="Grigoriev I.V."/>
            <person name="Spatafora J.W."/>
            <person name="Aime M.C."/>
        </authorList>
    </citation>
    <scope>NUCLEOTIDE SEQUENCE [LARGE SCALE GENOMIC DNA]</scope>
    <source>
        <strain evidence="2 3">MCA 5214</strain>
    </source>
</reference>
<feature type="compositionally biased region" description="Basic and acidic residues" evidence="1">
    <location>
        <begin position="683"/>
        <end position="711"/>
    </location>
</feature>
<dbReference type="RefSeq" id="XP_025364151.1">
    <property type="nucleotide sequence ID" value="XM_025504682.1"/>
</dbReference>
<dbReference type="OrthoDB" id="2591449at2759"/>
<feature type="compositionally biased region" description="Low complexity" evidence="1">
    <location>
        <begin position="483"/>
        <end position="492"/>
    </location>
</feature>